<dbReference type="EC" id="1.1.1.-" evidence="2"/>
<comment type="similarity">
    <text evidence="1">Belongs to the short-chain dehydrogenases/reductases (SDR) family.</text>
</comment>
<dbReference type="EMBL" id="JBHSDR010000008">
    <property type="protein sequence ID" value="MFC4296319.1"/>
    <property type="molecule type" value="Genomic_DNA"/>
</dbReference>
<dbReference type="Proteomes" id="UP001595828">
    <property type="component" value="Unassembled WGS sequence"/>
</dbReference>
<dbReference type="NCBIfam" id="NF005559">
    <property type="entry name" value="PRK07231.1"/>
    <property type="match status" value="1"/>
</dbReference>
<dbReference type="RefSeq" id="WP_379539878.1">
    <property type="nucleotide sequence ID" value="NZ_JBHSDR010000008.1"/>
</dbReference>
<accession>A0ABV8RSN5</accession>
<dbReference type="Gene3D" id="3.40.50.720">
    <property type="entry name" value="NAD(P)-binding Rossmann-like Domain"/>
    <property type="match status" value="1"/>
</dbReference>
<dbReference type="PRINTS" id="PR00081">
    <property type="entry name" value="GDHRDH"/>
</dbReference>
<dbReference type="PANTHER" id="PTHR42760">
    <property type="entry name" value="SHORT-CHAIN DEHYDROGENASES/REDUCTASES FAMILY MEMBER"/>
    <property type="match status" value="1"/>
</dbReference>
<evidence type="ECO:0000313" key="3">
    <source>
        <dbReference type="Proteomes" id="UP001595828"/>
    </source>
</evidence>
<evidence type="ECO:0000313" key="2">
    <source>
        <dbReference type="EMBL" id="MFC4296319.1"/>
    </source>
</evidence>
<keyword evidence="3" id="KW-1185">Reference proteome</keyword>
<dbReference type="InterPro" id="IPR020904">
    <property type="entry name" value="Sc_DH/Rdtase_CS"/>
</dbReference>
<organism evidence="2 3">
    <name type="scientific">Novosphingobium tardum</name>
    <dbReference type="NCBI Taxonomy" id="1538021"/>
    <lineage>
        <taxon>Bacteria</taxon>
        <taxon>Pseudomonadati</taxon>
        <taxon>Pseudomonadota</taxon>
        <taxon>Alphaproteobacteria</taxon>
        <taxon>Sphingomonadales</taxon>
        <taxon>Sphingomonadaceae</taxon>
        <taxon>Novosphingobium</taxon>
    </lineage>
</organism>
<dbReference type="InterPro" id="IPR036291">
    <property type="entry name" value="NAD(P)-bd_dom_sf"/>
</dbReference>
<dbReference type="CDD" id="cd05233">
    <property type="entry name" value="SDR_c"/>
    <property type="match status" value="1"/>
</dbReference>
<sequence>MSSFGTTTTGFDHGFHGDDAMKILERFRLDGQIGVVTGGGKGIGRGIAIGLAQAGADVAVAARTREDIESVAEEIRALGRKAIAVVTDATKREDLENLASTTARELGTVTIWVNNAGGIPDATPRYLVKTPEESWDAQIDLNLKAVWLGATVAARQMSEKGGAIVNISSRAAYGPHAKNGPYAAAKAAVNSLTGSLANELAPKIRVNAVAPGPIPTQNFIECSGIESDQQRQKTLELFNIPLKRYGSEEDVAAAVVYMASPASAWVTGQCLYVTGGR</sequence>
<proteinExistence type="inferred from homology"/>
<dbReference type="InterPro" id="IPR002347">
    <property type="entry name" value="SDR_fam"/>
</dbReference>
<dbReference type="SUPFAM" id="SSF51735">
    <property type="entry name" value="NAD(P)-binding Rossmann-fold domains"/>
    <property type="match status" value="1"/>
</dbReference>
<protein>
    <submittedName>
        <fullName evidence="2">SDR family NAD(P)-dependent oxidoreductase</fullName>
        <ecNumber evidence="2">1.1.1.-</ecNumber>
    </submittedName>
</protein>
<keyword evidence="2" id="KW-0560">Oxidoreductase</keyword>
<name>A0ABV8RSN5_9SPHN</name>
<comment type="caution">
    <text evidence="2">The sequence shown here is derived from an EMBL/GenBank/DDBJ whole genome shotgun (WGS) entry which is preliminary data.</text>
</comment>
<dbReference type="PROSITE" id="PS00061">
    <property type="entry name" value="ADH_SHORT"/>
    <property type="match status" value="1"/>
</dbReference>
<gene>
    <name evidence="2" type="ORF">ACFO0A_14775</name>
</gene>
<dbReference type="PRINTS" id="PR00080">
    <property type="entry name" value="SDRFAMILY"/>
</dbReference>
<reference evidence="3" key="1">
    <citation type="journal article" date="2019" name="Int. J. Syst. Evol. Microbiol.">
        <title>The Global Catalogue of Microorganisms (GCM) 10K type strain sequencing project: providing services to taxonomists for standard genome sequencing and annotation.</title>
        <authorList>
            <consortium name="The Broad Institute Genomics Platform"/>
            <consortium name="The Broad Institute Genome Sequencing Center for Infectious Disease"/>
            <person name="Wu L."/>
            <person name="Ma J."/>
        </authorList>
    </citation>
    <scope>NUCLEOTIDE SEQUENCE [LARGE SCALE GENOMIC DNA]</scope>
    <source>
        <strain evidence="3">CGMCC 1.12989</strain>
    </source>
</reference>
<dbReference type="GO" id="GO:0016491">
    <property type="term" value="F:oxidoreductase activity"/>
    <property type="evidence" value="ECO:0007669"/>
    <property type="project" value="UniProtKB-KW"/>
</dbReference>
<evidence type="ECO:0000256" key="1">
    <source>
        <dbReference type="ARBA" id="ARBA00006484"/>
    </source>
</evidence>
<dbReference type="Pfam" id="PF13561">
    <property type="entry name" value="adh_short_C2"/>
    <property type="match status" value="1"/>
</dbReference>